<evidence type="ECO:0000259" key="5">
    <source>
        <dbReference type="PROSITE" id="PS50949"/>
    </source>
</evidence>
<protein>
    <submittedName>
        <fullName evidence="6">GntR family transcriptional regulator</fullName>
    </submittedName>
</protein>
<dbReference type="EMBL" id="JBHLYQ010000074">
    <property type="protein sequence ID" value="MFC0082142.1"/>
    <property type="molecule type" value="Genomic_DNA"/>
</dbReference>
<organism evidence="6 7">
    <name type="scientific">Aciditerrimonas ferrireducens</name>
    <dbReference type="NCBI Taxonomy" id="667306"/>
    <lineage>
        <taxon>Bacteria</taxon>
        <taxon>Bacillati</taxon>
        <taxon>Actinomycetota</taxon>
        <taxon>Acidimicrobiia</taxon>
        <taxon>Acidimicrobiales</taxon>
        <taxon>Acidimicrobiaceae</taxon>
        <taxon>Aciditerrimonas</taxon>
    </lineage>
</organism>
<feature type="domain" description="HTH gntR-type" evidence="5">
    <location>
        <begin position="22"/>
        <end position="89"/>
    </location>
</feature>
<dbReference type="SMART" id="SM00895">
    <property type="entry name" value="FCD"/>
    <property type="match status" value="1"/>
</dbReference>
<dbReference type="PANTHER" id="PTHR43537:SF5">
    <property type="entry name" value="UXU OPERON TRANSCRIPTIONAL REGULATOR"/>
    <property type="match status" value="1"/>
</dbReference>
<dbReference type="SUPFAM" id="SSF48008">
    <property type="entry name" value="GntR ligand-binding domain-like"/>
    <property type="match status" value="1"/>
</dbReference>
<dbReference type="RefSeq" id="WP_377789600.1">
    <property type="nucleotide sequence ID" value="NZ_JBHLYQ010000074.1"/>
</dbReference>
<dbReference type="CDD" id="cd07377">
    <property type="entry name" value="WHTH_GntR"/>
    <property type="match status" value="1"/>
</dbReference>
<dbReference type="Proteomes" id="UP001589788">
    <property type="component" value="Unassembled WGS sequence"/>
</dbReference>
<gene>
    <name evidence="6" type="ORF">ACFFRE_08270</name>
</gene>
<dbReference type="InterPro" id="IPR000524">
    <property type="entry name" value="Tscrpt_reg_HTH_GntR"/>
</dbReference>
<dbReference type="Pfam" id="PF00392">
    <property type="entry name" value="GntR"/>
    <property type="match status" value="1"/>
</dbReference>
<dbReference type="PRINTS" id="PR00035">
    <property type="entry name" value="HTHGNTR"/>
</dbReference>
<sequence length="236" mass="25305">MVSPGGVPGEQQGGAGPKRPVRSAADRAYLVVREAIASGRLRGGEPVREEQVAKEIGVSRTPVREALRRLAAEGLVELEARRGARVARFEAEEVDEIFSLRVELESHAAALAAGRAGPDDVAKLGLLCKEMREAAEAFLADPCAGLEAVTDANNRFHAKVLEVAGNRRLASVVEAVVQRALVERTFHGYSAEQLRRSCRHHEEVVEAIAAGDPEWAEAVMRTHILAGRAVAKGVAQ</sequence>
<dbReference type="SMART" id="SM00345">
    <property type="entry name" value="HTH_GNTR"/>
    <property type="match status" value="1"/>
</dbReference>
<dbReference type="InterPro" id="IPR036388">
    <property type="entry name" value="WH-like_DNA-bd_sf"/>
</dbReference>
<accession>A0ABV6C5A0</accession>
<proteinExistence type="predicted"/>
<dbReference type="PROSITE" id="PS50949">
    <property type="entry name" value="HTH_GNTR"/>
    <property type="match status" value="1"/>
</dbReference>
<evidence type="ECO:0000256" key="2">
    <source>
        <dbReference type="ARBA" id="ARBA00023125"/>
    </source>
</evidence>
<evidence type="ECO:0000256" key="1">
    <source>
        <dbReference type="ARBA" id="ARBA00023015"/>
    </source>
</evidence>
<keyword evidence="2" id="KW-0238">DNA-binding</keyword>
<dbReference type="InterPro" id="IPR036390">
    <property type="entry name" value="WH_DNA-bd_sf"/>
</dbReference>
<keyword evidence="1" id="KW-0805">Transcription regulation</keyword>
<dbReference type="Gene3D" id="1.10.10.10">
    <property type="entry name" value="Winged helix-like DNA-binding domain superfamily/Winged helix DNA-binding domain"/>
    <property type="match status" value="1"/>
</dbReference>
<dbReference type="Pfam" id="PF07729">
    <property type="entry name" value="FCD"/>
    <property type="match status" value="1"/>
</dbReference>
<dbReference type="SUPFAM" id="SSF46785">
    <property type="entry name" value="Winged helix' DNA-binding domain"/>
    <property type="match status" value="1"/>
</dbReference>
<feature type="compositionally biased region" description="Gly residues" evidence="4">
    <location>
        <begin position="1"/>
        <end position="16"/>
    </location>
</feature>
<evidence type="ECO:0000313" key="7">
    <source>
        <dbReference type="Proteomes" id="UP001589788"/>
    </source>
</evidence>
<dbReference type="PANTHER" id="PTHR43537">
    <property type="entry name" value="TRANSCRIPTIONAL REGULATOR, GNTR FAMILY"/>
    <property type="match status" value="1"/>
</dbReference>
<dbReference type="Gene3D" id="1.20.120.530">
    <property type="entry name" value="GntR ligand-binding domain-like"/>
    <property type="match status" value="1"/>
</dbReference>
<comment type="caution">
    <text evidence="6">The sequence shown here is derived from an EMBL/GenBank/DDBJ whole genome shotgun (WGS) entry which is preliminary data.</text>
</comment>
<evidence type="ECO:0000313" key="6">
    <source>
        <dbReference type="EMBL" id="MFC0082142.1"/>
    </source>
</evidence>
<name>A0ABV6C5A0_9ACTN</name>
<keyword evidence="7" id="KW-1185">Reference proteome</keyword>
<reference evidence="6 7" key="1">
    <citation type="submission" date="2024-09" db="EMBL/GenBank/DDBJ databases">
        <authorList>
            <person name="Sun Q."/>
            <person name="Mori K."/>
        </authorList>
    </citation>
    <scope>NUCLEOTIDE SEQUENCE [LARGE SCALE GENOMIC DNA]</scope>
    <source>
        <strain evidence="6 7">JCM 15389</strain>
    </source>
</reference>
<dbReference type="InterPro" id="IPR011711">
    <property type="entry name" value="GntR_C"/>
</dbReference>
<evidence type="ECO:0000256" key="4">
    <source>
        <dbReference type="SAM" id="MobiDB-lite"/>
    </source>
</evidence>
<evidence type="ECO:0000256" key="3">
    <source>
        <dbReference type="ARBA" id="ARBA00023163"/>
    </source>
</evidence>
<dbReference type="InterPro" id="IPR008920">
    <property type="entry name" value="TF_FadR/GntR_C"/>
</dbReference>
<feature type="region of interest" description="Disordered" evidence="4">
    <location>
        <begin position="1"/>
        <end position="22"/>
    </location>
</feature>
<keyword evidence="3" id="KW-0804">Transcription</keyword>